<dbReference type="STRING" id="112268.A0A182VS71"/>
<protein>
    <submittedName>
        <fullName evidence="1">Uncharacterized protein</fullName>
    </submittedName>
</protein>
<proteinExistence type="predicted"/>
<name>A0A182VS71_9DIPT</name>
<reference evidence="2" key="1">
    <citation type="submission" date="2013-03" db="EMBL/GenBank/DDBJ databases">
        <title>The Genome Sequence of Anopheles minimus MINIMUS1.</title>
        <authorList>
            <consortium name="The Broad Institute Genomics Platform"/>
            <person name="Neafsey D.E."/>
            <person name="Walton C."/>
            <person name="Walker B."/>
            <person name="Young S.K."/>
            <person name="Zeng Q."/>
            <person name="Gargeya S."/>
            <person name="Fitzgerald M."/>
            <person name="Haas B."/>
            <person name="Abouelleil A."/>
            <person name="Allen A.W."/>
            <person name="Alvarado L."/>
            <person name="Arachchi H.M."/>
            <person name="Berlin A.M."/>
            <person name="Chapman S.B."/>
            <person name="Gainer-Dewar J."/>
            <person name="Goldberg J."/>
            <person name="Griggs A."/>
            <person name="Gujja S."/>
            <person name="Hansen M."/>
            <person name="Howarth C."/>
            <person name="Imamovic A."/>
            <person name="Ireland A."/>
            <person name="Larimer J."/>
            <person name="McCowan C."/>
            <person name="Murphy C."/>
            <person name="Pearson M."/>
            <person name="Poon T.W."/>
            <person name="Priest M."/>
            <person name="Roberts A."/>
            <person name="Saif S."/>
            <person name="Shea T."/>
            <person name="Sisk P."/>
            <person name="Sykes S."/>
            <person name="Wortman J."/>
            <person name="Nusbaum C."/>
            <person name="Birren B."/>
        </authorList>
    </citation>
    <scope>NUCLEOTIDE SEQUENCE [LARGE SCALE GENOMIC DNA]</scope>
    <source>
        <strain evidence="2">MINIMUS1</strain>
    </source>
</reference>
<evidence type="ECO:0000313" key="2">
    <source>
        <dbReference type="Proteomes" id="UP000075920"/>
    </source>
</evidence>
<evidence type="ECO:0000313" key="1">
    <source>
        <dbReference type="EnsemblMetazoa" id="AMIN000912-PA"/>
    </source>
</evidence>
<keyword evidence="2" id="KW-1185">Reference proteome</keyword>
<reference evidence="1" key="2">
    <citation type="submission" date="2020-05" db="UniProtKB">
        <authorList>
            <consortium name="EnsemblMetazoa"/>
        </authorList>
    </citation>
    <scope>IDENTIFICATION</scope>
    <source>
        <strain evidence="1">MINIMUS1</strain>
    </source>
</reference>
<dbReference type="AlphaFoldDB" id="A0A182VS71"/>
<dbReference type="VEuPathDB" id="VectorBase:AMIN000912"/>
<organism evidence="1 2">
    <name type="scientific">Anopheles minimus</name>
    <dbReference type="NCBI Taxonomy" id="112268"/>
    <lineage>
        <taxon>Eukaryota</taxon>
        <taxon>Metazoa</taxon>
        <taxon>Ecdysozoa</taxon>
        <taxon>Arthropoda</taxon>
        <taxon>Hexapoda</taxon>
        <taxon>Insecta</taxon>
        <taxon>Pterygota</taxon>
        <taxon>Neoptera</taxon>
        <taxon>Endopterygota</taxon>
        <taxon>Diptera</taxon>
        <taxon>Nematocera</taxon>
        <taxon>Culicoidea</taxon>
        <taxon>Culicidae</taxon>
        <taxon>Anophelinae</taxon>
        <taxon>Anopheles</taxon>
    </lineage>
</organism>
<sequence length="471" mass="54307">MVIWCHLRRPLADRQEDVVQYVNRLVQDEQRDLHVGVFTCWLLQFTNSSSFATLQSGLASRISAHYIGLLQMNHQGKYVPASQEPNMALILLGSEIITHSDYNPITQWLPHLPIECKTIVLFERTSDTEQVLHIGQYLAMMGVWNVVLIATNIDALYVFHYGPVRVLNYTGYPESSVLFFDRLQSLETRNLNAAYTKDIRLVTPCQNTPAEDFRLFKLFADTVNLQLYTEEMQCHRNESPVLCGSSLVGLALFGFEKRLLRFTARSEIVTASALIAMFFLLKCAYEAKLISFITKTPRYPGALSVQELRERNITVYHKNFNTTHMNKLEGMLDVYDGDAIAFEGLTILDNIMVLNIEMLVNDVEDFDETPYNILEEIVFEALPFYSFQPKSPIRKPFLNYHLRVFEAGLPLHWEQETYGCYIAHANNLKLKRPRKPKENFIHEDKLKPLVLFFSVQWVLAVAVFVAENLFI</sequence>
<dbReference type="EnsemblMetazoa" id="AMIN000912-RA">
    <property type="protein sequence ID" value="AMIN000912-PA"/>
    <property type="gene ID" value="AMIN000912"/>
</dbReference>
<accession>A0A182VS71</accession>
<dbReference type="Proteomes" id="UP000075920">
    <property type="component" value="Unassembled WGS sequence"/>
</dbReference>